<dbReference type="EMBL" id="JABFCT010000013">
    <property type="protein sequence ID" value="KAF5870737.1"/>
    <property type="molecule type" value="Genomic_DNA"/>
</dbReference>
<comment type="caution">
    <text evidence="1">The sequence shown here is derived from an EMBL/GenBank/DDBJ whole genome shotgun (WGS) entry which is preliminary data.</text>
</comment>
<name>A0A8H6EFV2_9HELO</name>
<evidence type="ECO:0000313" key="2">
    <source>
        <dbReference type="Proteomes" id="UP000531561"/>
    </source>
</evidence>
<reference evidence="1 2" key="1">
    <citation type="journal article" date="2020" name="Phytopathology">
        <title>A high-quality genome resource of Botrytis fragariae, a new and rapidly spreading fungal pathogen causing strawberry gray mold in the U.S.A.</title>
        <authorList>
            <person name="Wu Y."/>
            <person name="Saski C.A."/>
            <person name="Schnabel G."/>
            <person name="Xiao S."/>
            <person name="Hu M."/>
        </authorList>
    </citation>
    <scope>NUCLEOTIDE SEQUENCE [LARGE SCALE GENOMIC DNA]</scope>
    <source>
        <strain evidence="1 2">BVB16</strain>
    </source>
</reference>
<protein>
    <submittedName>
        <fullName evidence="1">Uncharacterized protein</fullName>
    </submittedName>
</protein>
<organism evidence="1 2">
    <name type="scientific">Botrytis fragariae</name>
    <dbReference type="NCBI Taxonomy" id="1964551"/>
    <lineage>
        <taxon>Eukaryota</taxon>
        <taxon>Fungi</taxon>
        <taxon>Dikarya</taxon>
        <taxon>Ascomycota</taxon>
        <taxon>Pezizomycotina</taxon>
        <taxon>Leotiomycetes</taxon>
        <taxon>Helotiales</taxon>
        <taxon>Sclerotiniaceae</taxon>
        <taxon>Botrytis</taxon>
    </lineage>
</organism>
<proteinExistence type="predicted"/>
<dbReference type="GeneID" id="59263326"/>
<dbReference type="Proteomes" id="UP000531561">
    <property type="component" value="Unassembled WGS sequence"/>
</dbReference>
<dbReference type="AlphaFoldDB" id="A0A8H6EFV2"/>
<sequence>MAIGCAQRLYTHDMGITREDAYWRQSWAAEAKDNLKMIHEIVHISFFYSKPLNGFNESEESWMC</sequence>
<evidence type="ECO:0000313" key="1">
    <source>
        <dbReference type="EMBL" id="KAF5870737.1"/>
    </source>
</evidence>
<dbReference type="RefSeq" id="XP_037189684.1">
    <property type="nucleotide sequence ID" value="XM_037339634.1"/>
</dbReference>
<gene>
    <name evidence="1" type="ORF">Bfra_009288</name>
</gene>
<accession>A0A8H6EFV2</accession>
<keyword evidence="2" id="KW-1185">Reference proteome</keyword>